<evidence type="ECO:0000259" key="4">
    <source>
        <dbReference type="Pfam" id="PF00291"/>
    </source>
</evidence>
<dbReference type="NCBIfam" id="NF006094">
    <property type="entry name" value="PRK08246.1"/>
    <property type="match status" value="1"/>
</dbReference>
<evidence type="ECO:0000256" key="3">
    <source>
        <dbReference type="ARBA" id="ARBA00023239"/>
    </source>
</evidence>
<keyword evidence="2" id="KW-0663">Pyridoxal phosphate</keyword>
<dbReference type="PANTHER" id="PTHR48078">
    <property type="entry name" value="THREONINE DEHYDRATASE, MITOCHONDRIAL-RELATED"/>
    <property type="match status" value="1"/>
</dbReference>
<comment type="caution">
    <text evidence="5">The sequence shown here is derived from an EMBL/GenBank/DDBJ whole genome shotgun (WGS) entry which is preliminary data.</text>
</comment>
<accession>A0ABS6B7Y2</accession>
<name>A0ABS6B7Y2_9NOCA</name>
<dbReference type="InterPro" id="IPR036052">
    <property type="entry name" value="TrpB-like_PALP_sf"/>
</dbReference>
<feature type="domain" description="Tryptophan synthase beta chain-like PALP" evidence="4">
    <location>
        <begin position="24"/>
        <end position="300"/>
    </location>
</feature>
<evidence type="ECO:0000313" key="6">
    <source>
        <dbReference type="Proteomes" id="UP000733379"/>
    </source>
</evidence>
<comment type="cofactor">
    <cofactor evidence="1">
        <name>pyridoxal 5'-phosphate</name>
        <dbReference type="ChEBI" id="CHEBI:597326"/>
    </cofactor>
</comment>
<proteinExistence type="predicted"/>
<dbReference type="EMBL" id="JAHKNI010000014">
    <property type="protein sequence ID" value="MBU3066369.1"/>
    <property type="molecule type" value="Genomic_DNA"/>
</dbReference>
<dbReference type="InterPro" id="IPR001926">
    <property type="entry name" value="TrpB-like_PALP"/>
</dbReference>
<dbReference type="InterPro" id="IPR050147">
    <property type="entry name" value="Ser/Thr_Dehydratase"/>
</dbReference>
<dbReference type="RefSeq" id="WP_215922444.1">
    <property type="nucleotide sequence ID" value="NZ_JAHKNI010000014.1"/>
</dbReference>
<dbReference type="Gene3D" id="3.40.50.1100">
    <property type="match status" value="2"/>
</dbReference>
<keyword evidence="3" id="KW-0456">Lyase</keyword>
<gene>
    <name evidence="5" type="ORF">KO481_33220</name>
</gene>
<dbReference type="InterPro" id="IPR000634">
    <property type="entry name" value="Ser/Thr_deHydtase_PyrdxlP-BS"/>
</dbReference>
<dbReference type="Pfam" id="PF00291">
    <property type="entry name" value="PALP"/>
    <property type="match status" value="1"/>
</dbReference>
<keyword evidence="6" id="KW-1185">Reference proteome</keyword>
<dbReference type="SUPFAM" id="SSF53686">
    <property type="entry name" value="Tryptophan synthase beta subunit-like PLP-dependent enzymes"/>
    <property type="match status" value="1"/>
</dbReference>
<evidence type="ECO:0000256" key="2">
    <source>
        <dbReference type="ARBA" id="ARBA00022898"/>
    </source>
</evidence>
<evidence type="ECO:0000256" key="1">
    <source>
        <dbReference type="ARBA" id="ARBA00001933"/>
    </source>
</evidence>
<dbReference type="Proteomes" id="UP000733379">
    <property type="component" value="Unassembled WGS sequence"/>
</dbReference>
<dbReference type="PANTHER" id="PTHR48078:SF6">
    <property type="entry name" value="L-THREONINE DEHYDRATASE CATABOLIC TDCB"/>
    <property type="match status" value="1"/>
</dbReference>
<organism evidence="5 6">
    <name type="scientific">Nocardia albiluteola</name>
    <dbReference type="NCBI Taxonomy" id="2842303"/>
    <lineage>
        <taxon>Bacteria</taxon>
        <taxon>Bacillati</taxon>
        <taxon>Actinomycetota</taxon>
        <taxon>Actinomycetes</taxon>
        <taxon>Mycobacteriales</taxon>
        <taxon>Nocardiaceae</taxon>
        <taxon>Nocardia</taxon>
    </lineage>
</organism>
<evidence type="ECO:0000313" key="5">
    <source>
        <dbReference type="EMBL" id="MBU3066369.1"/>
    </source>
</evidence>
<protein>
    <submittedName>
        <fullName evidence="5">Serine/threonine dehydratase</fullName>
    </submittedName>
</protein>
<reference evidence="5 6" key="1">
    <citation type="submission" date="2021-06" db="EMBL/GenBank/DDBJ databases">
        <title>Actinomycetes sequencing.</title>
        <authorList>
            <person name="Shan Q."/>
        </authorList>
    </citation>
    <scope>NUCLEOTIDE SEQUENCE [LARGE SCALE GENOMIC DNA]</scope>
    <source>
        <strain evidence="5 6">NEAU-G5</strain>
    </source>
</reference>
<dbReference type="PROSITE" id="PS00165">
    <property type="entry name" value="DEHYDRATASE_SER_THR"/>
    <property type="match status" value="1"/>
</dbReference>
<sequence>MPSLTTSPTPALSVTDVHAAAERIRPYIRRTPVFELEIDGRRVLLKLEYLQRSGSFKLRGAVNALLSGTREDRVIAASGGNHGLAVATAASLLDLPATIYVPQSVPDAKARRIEAAGAKLIRHGATFAEAAAVASEVAARPGHRMVHPFDDPAVVAGQGTVTAEIVTDAPEVDTIAVAGGGGGLAAGTALAAGDRRVVAIEPEHCCCLHDALAAGHPTDSEVRSVAASATGASRVGRVPFDVLTSHAVSSQLVDDEQILRARDRLWEECRIAVEPAAAIPFAAWLAGLVPGELPCLIVCGANADWTAA</sequence>